<feature type="domain" description="Helicase C-terminal" evidence="5">
    <location>
        <begin position="608"/>
        <end position="768"/>
    </location>
</feature>
<dbReference type="Proteomes" id="UP000006671">
    <property type="component" value="Unassembled WGS sequence"/>
</dbReference>
<proteinExistence type="predicted"/>
<keyword evidence="1" id="KW-0378">Hydrolase</keyword>
<dbReference type="Gene3D" id="3.40.50.300">
    <property type="entry name" value="P-loop containing nucleotide triphosphate hydrolases"/>
    <property type="match status" value="1"/>
</dbReference>
<dbReference type="CDD" id="cd18793">
    <property type="entry name" value="SF2_C_SNF"/>
    <property type="match status" value="1"/>
</dbReference>
<dbReference type="InterPro" id="IPR038718">
    <property type="entry name" value="SNF2-like_sf"/>
</dbReference>
<dbReference type="PROSITE" id="PS51194">
    <property type="entry name" value="HELICASE_CTER"/>
    <property type="match status" value="1"/>
</dbReference>
<dbReference type="InterPro" id="IPR049730">
    <property type="entry name" value="SNF2/RAD54-like_C"/>
</dbReference>
<name>D2VG33_NAEGR</name>
<evidence type="ECO:0000313" key="7">
    <source>
        <dbReference type="Proteomes" id="UP000006671"/>
    </source>
</evidence>
<dbReference type="GO" id="GO:0016787">
    <property type="term" value="F:hydrolase activity"/>
    <property type="evidence" value="ECO:0007669"/>
    <property type="project" value="UniProtKB-KW"/>
</dbReference>
<dbReference type="Gene3D" id="3.40.50.10810">
    <property type="entry name" value="Tandem AAA-ATPase domain"/>
    <property type="match status" value="1"/>
</dbReference>
<dbReference type="PANTHER" id="PTHR45629:SF7">
    <property type="entry name" value="DNA EXCISION REPAIR PROTEIN ERCC-6-RELATED"/>
    <property type="match status" value="1"/>
</dbReference>
<dbReference type="eggNOG" id="KOG0384">
    <property type="taxonomic scope" value="Eukaryota"/>
</dbReference>
<dbReference type="InterPro" id="IPR027417">
    <property type="entry name" value="P-loop_NTPase"/>
</dbReference>
<accession>D2VG33</accession>
<dbReference type="PROSITE" id="PS51192">
    <property type="entry name" value="HELICASE_ATP_BIND_1"/>
    <property type="match status" value="1"/>
</dbReference>
<dbReference type="RefSeq" id="XP_002677026.1">
    <property type="nucleotide sequence ID" value="XM_002676980.1"/>
</dbReference>
<dbReference type="Pfam" id="PF00271">
    <property type="entry name" value="Helicase_C"/>
    <property type="match status" value="1"/>
</dbReference>
<evidence type="ECO:0000259" key="5">
    <source>
        <dbReference type="PROSITE" id="PS51194"/>
    </source>
</evidence>
<feature type="coiled-coil region" evidence="2">
    <location>
        <begin position="269"/>
        <end position="299"/>
    </location>
</feature>
<feature type="domain" description="Helicase ATP-binding" evidence="4">
    <location>
        <begin position="343"/>
        <end position="452"/>
    </location>
</feature>
<dbReference type="AlphaFoldDB" id="D2VG33"/>
<feature type="compositionally biased region" description="Acidic residues" evidence="3">
    <location>
        <begin position="26"/>
        <end position="54"/>
    </location>
</feature>
<dbReference type="SMART" id="SM00490">
    <property type="entry name" value="HELICc"/>
    <property type="match status" value="1"/>
</dbReference>
<dbReference type="InterPro" id="IPR000330">
    <property type="entry name" value="SNF2_N"/>
</dbReference>
<keyword evidence="7" id="KW-1185">Reference proteome</keyword>
<dbReference type="KEGG" id="ngr:NAEGRDRAFT_49247"/>
<feature type="region of interest" description="Disordered" evidence="3">
    <location>
        <begin position="165"/>
        <end position="189"/>
    </location>
</feature>
<dbReference type="STRING" id="5762.D2VG33"/>
<dbReference type="SUPFAM" id="SSF52540">
    <property type="entry name" value="P-loop containing nucleoside triphosphate hydrolases"/>
    <property type="match status" value="2"/>
</dbReference>
<gene>
    <name evidence="6" type="ORF">NAEGRDRAFT_49247</name>
</gene>
<dbReference type="InterPro" id="IPR001650">
    <property type="entry name" value="Helicase_C-like"/>
</dbReference>
<evidence type="ECO:0000256" key="2">
    <source>
        <dbReference type="SAM" id="Coils"/>
    </source>
</evidence>
<dbReference type="OMA" id="EICEHEL"/>
<organism evidence="7">
    <name type="scientific">Naegleria gruberi</name>
    <name type="common">Amoeba</name>
    <dbReference type="NCBI Taxonomy" id="5762"/>
    <lineage>
        <taxon>Eukaryota</taxon>
        <taxon>Discoba</taxon>
        <taxon>Heterolobosea</taxon>
        <taxon>Tetramitia</taxon>
        <taxon>Eutetramitia</taxon>
        <taxon>Vahlkampfiidae</taxon>
        <taxon>Naegleria</taxon>
    </lineage>
</organism>
<keyword evidence="2" id="KW-0175">Coiled coil</keyword>
<dbReference type="InterPro" id="IPR014001">
    <property type="entry name" value="Helicase_ATP-bd"/>
</dbReference>
<evidence type="ECO:0000256" key="1">
    <source>
        <dbReference type="ARBA" id="ARBA00022801"/>
    </source>
</evidence>
<dbReference type="Pfam" id="PF00176">
    <property type="entry name" value="SNF2-rel_dom"/>
    <property type="match status" value="1"/>
</dbReference>
<dbReference type="EMBL" id="GG738869">
    <property type="protein sequence ID" value="EFC44282.1"/>
    <property type="molecule type" value="Genomic_DNA"/>
</dbReference>
<feature type="region of interest" description="Disordered" evidence="3">
    <location>
        <begin position="1"/>
        <end position="55"/>
    </location>
</feature>
<dbReference type="OrthoDB" id="448448at2759"/>
<sequence>MYRPPISPSEFDVSEEASYDVGDIIDMNDEEDESSIDLNDFDSEVDSEDSDDGPELLFEDKAIEYSVEELNDDDEVVDECQMYIENYVKRFQCTDEEIREFCQDKTKEDIHDNWQRLEERLLKLKDTLNGNFKGLDTTLRDSIIHQLALQEFDKQVVKKKKRVDATLNKNTRPNRKRKSAPTVDEENDMNDFIDDEGVEEVITSDEEPTERIIKTVILNEKQQALADEIEKCIMEKNNNKFREYLRMYARREIPVVVAFKTKLAYHFRRQQYEQGFKKMQQEAQKLKLKEQLAEEALQNQHIVEEVKESVTFIKKQHGEYELEYQDYVMDHQIDCLRTAINRMMQGKSLLIVLNDNENMYDKMLEFDKGGRMMVMTYDRCMNILKNSPEEALYLKKADILVIDEAHVIKNPESERFKHFSSFSKSIKLLVTGTPLQNSIAEIFTLIRFLEPQNPYVRKLMRCFNSTFTEFFSKNRKNIENREVLARTEVFYNYFKELIHRKVNIKEMEEIAKKKEDIIIEFKMSKEEKDIYEFISQKYRTKCYFARYFYQRLCLDCVDYLKESDEKDLEEFSQEYNDEDVTPESFQTTLKKYIQESHPKLTGSTRVKILKNLVSRIVGGKKEKVVVFSGLVCYNSVIVKELSKDNTIKIGVFTGDTSSPKRAEIINQFNRGIINTLLISKNAGGVGIDLTTATNVVLFNLDFNFAKDDQAICRLVRKNQKEQVKIFRLVCRESVDVAVKELQAHKTVIFDKLLDDIPSIIKPRERNEIPEDLCIKAFGNKFVPASIKKLIVNIEKFQLTEGSIDLTEDEVETAQNNIESDML</sequence>
<evidence type="ECO:0000259" key="4">
    <source>
        <dbReference type="PROSITE" id="PS51192"/>
    </source>
</evidence>
<reference evidence="6 7" key="1">
    <citation type="journal article" date="2010" name="Cell">
        <title>The genome of Naegleria gruberi illuminates early eukaryotic versatility.</title>
        <authorList>
            <person name="Fritz-Laylin L.K."/>
            <person name="Prochnik S.E."/>
            <person name="Ginger M.L."/>
            <person name="Dacks J.B."/>
            <person name="Carpenter M.L."/>
            <person name="Field M.C."/>
            <person name="Kuo A."/>
            <person name="Paredez A."/>
            <person name="Chapman J."/>
            <person name="Pham J."/>
            <person name="Shu S."/>
            <person name="Neupane R."/>
            <person name="Cipriano M."/>
            <person name="Mancuso J."/>
            <person name="Tu H."/>
            <person name="Salamov A."/>
            <person name="Lindquist E."/>
            <person name="Shapiro H."/>
            <person name="Lucas S."/>
            <person name="Grigoriev I.V."/>
            <person name="Cande W.Z."/>
            <person name="Fulton C."/>
            <person name="Rokhsar D.S."/>
            <person name="Dawson S.C."/>
        </authorList>
    </citation>
    <scope>NUCLEOTIDE SEQUENCE [LARGE SCALE GENOMIC DNA]</scope>
    <source>
        <strain evidence="6 7">NEG-M</strain>
    </source>
</reference>
<dbReference type="InterPro" id="IPR050496">
    <property type="entry name" value="SNF2_RAD54_helicase_repair"/>
</dbReference>
<dbReference type="PANTHER" id="PTHR45629">
    <property type="entry name" value="SNF2/RAD54 FAMILY MEMBER"/>
    <property type="match status" value="1"/>
</dbReference>
<evidence type="ECO:0000313" key="6">
    <source>
        <dbReference type="EMBL" id="EFC44282.1"/>
    </source>
</evidence>
<protein>
    <submittedName>
        <fullName evidence="6">Predicted protein</fullName>
    </submittedName>
</protein>
<dbReference type="VEuPathDB" id="AmoebaDB:NAEGRDRAFT_49247"/>
<dbReference type="GO" id="GO:0005524">
    <property type="term" value="F:ATP binding"/>
    <property type="evidence" value="ECO:0007669"/>
    <property type="project" value="InterPro"/>
</dbReference>
<dbReference type="GeneID" id="8856743"/>
<evidence type="ECO:0000256" key="3">
    <source>
        <dbReference type="SAM" id="MobiDB-lite"/>
    </source>
</evidence>
<dbReference type="InParanoid" id="D2VG33"/>